<dbReference type="EMBL" id="LFIV01000302">
    <property type="protein sequence ID" value="KZL63985.1"/>
    <property type="molecule type" value="Genomic_DNA"/>
</dbReference>
<accession>A0A161VEI3</accession>
<dbReference type="InterPro" id="IPR010730">
    <property type="entry name" value="HET"/>
</dbReference>
<dbReference type="AlphaFoldDB" id="A0A161VEI3"/>
<evidence type="ECO:0000313" key="2">
    <source>
        <dbReference type="EMBL" id="KZL63985.1"/>
    </source>
</evidence>
<dbReference type="PANTHER" id="PTHR33112:SF10">
    <property type="entry name" value="TOL"/>
    <property type="match status" value="1"/>
</dbReference>
<dbReference type="STRING" id="708197.A0A161VEI3"/>
<gene>
    <name evidence="2" type="ORF">CT0861_10486</name>
</gene>
<reference evidence="2 3" key="1">
    <citation type="submission" date="2015-06" db="EMBL/GenBank/DDBJ databases">
        <title>Survival trade-offs in plant roots during colonization by closely related pathogenic and mutualistic fungi.</title>
        <authorList>
            <person name="Hacquard S."/>
            <person name="Kracher B."/>
            <person name="Hiruma K."/>
            <person name="Weinman A."/>
            <person name="Muench P."/>
            <person name="Garrido Oter R."/>
            <person name="Ver Loren van Themaat E."/>
            <person name="Dallerey J.-F."/>
            <person name="Damm U."/>
            <person name="Henrissat B."/>
            <person name="Lespinet O."/>
            <person name="Thon M."/>
            <person name="Kemen E."/>
            <person name="McHardy A.C."/>
            <person name="Schulze-Lefert P."/>
            <person name="O'Connell R.J."/>
        </authorList>
    </citation>
    <scope>NUCLEOTIDE SEQUENCE [LARGE SCALE GENOMIC DNA]</scope>
    <source>
        <strain evidence="2 3">0861</strain>
    </source>
</reference>
<evidence type="ECO:0000313" key="3">
    <source>
        <dbReference type="Proteomes" id="UP000076552"/>
    </source>
</evidence>
<protein>
    <submittedName>
        <fullName evidence="2">Heterokaryon incompatibility protein</fullName>
    </submittedName>
</protein>
<organism evidence="2 3">
    <name type="scientific">Colletotrichum tofieldiae</name>
    <dbReference type="NCBI Taxonomy" id="708197"/>
    <lineage>
        <taxon>Eukaryota</taxon>
        <taxon>Fungi</taxon>
        <taxon>Dikarya</taxon>
        <taxon>Ascomycota</taxon>
        <taxon>Pezizomycotina</taxon>
        <taxon>Sordariomycetes</taxon>
        <taxon>Hypocreomycetidae</taxon>
        <taxon>Glomerellales</taxon>
        <taxon>Glomerellaceae</taxon>
        <taxon>Colletotrichum</taxon>
        <taxon>Colletotrichum spaethianum species complex</taxon>
    </lineage>
</organism>
<dbReference type="Proteomes" id="UP000076552">
    <property type="component" value="Unassembled WGS sequence"/>
</dbReference>
<proteinExistence type="predicted"/>
<dbReference type="PANTHER" id="PTHR33112">
    <property type="entry name" value="DOMAIN PROTEIN, PUTATIVE-RELATED"/>
    <property type="match status" value="1"/>
</dbReference>
<comment type="caution">
    <text evidence="2">The sequence shown here is derived from an EMBL/GenBank/DDBJ whole genome shotgun (WGS) entry which is preliminary data.</text>
</comment>
<name>A0A161VEI3_9PEZI</name>
<feature type="domain" description="Heterokaryon incompatibility" evidence="1">
    <location>
        <begin position="71"/>
        <end position="218"/>
    </location>
</feature>
<keyword evidence="3" id="KW-1185">Reference proteome</keyword>
<dbReference type="Pfam" id="PF06985">
    <property type="entry name" value="HET"/>
    <property type="match status" value="1"/>
</dbReference>
<evidence type="ECO:0000259" key="1">
    <source>
        <dbReference type="Pfam" id="PF06985"/>
    </source>
</evidence>
<sequence>MRGFEDNTSSTKVHELACGWYRGCREMHIDCSRLKSPGRFAPSRLIDVGVHGDDNWKLCLYPEDVVDPPEYMTLSYRWGADPTIVLLSSNMDRFRQGEPIQNLPRMFRDAIAVVRKFSIKYLWIDSLCILQDSKDDWQVQSNKMHEIYTYSACTISATASLCPDEGLFRSRKPSQVLPGYIKIGLPGDSGKKYDIWDEFYMERQIRGPLTDRGWVFQERHLSPRVLHFTSTQVFWECFTADLCEAFPKFAPSSTMLPLRGRFKTCQFMLRQAAQSISAQERDQQMDESLYNQWCQLLGQYTGCALTKPDDRLIAMAGIAQLYQQHTQDQYIAGLWKSRLLEGLDWVVVDPVARPANSSRAPSWSWAAVDSAVIPQTVKFGHSYLITARHIPPTLISGSFGAGQRPGDSVELVGIVTLAVVSYSHSREARSENLRLTMVDLASTLYAYPDAAGESFEKGRVLHLLPIKTRLATHEGADDKKNPLGELTILLEGFILQPVSGARVTYRRIGRFVFADPDHVGFFGLRGGAMKQDKPPLRAEIADDARISVIELV</sequence>